<dbReference type="EMBL" id="LCDB01000022">
    <property type="protein sequence ID" value="KKS43823.1"/>
    <property type="molecule type" value="Genomic_DNA"/>
</dbReference>
<dbReference type="Gene3D" id="3.40.50.720">
    <property type="entry name" value="NAD(P)-binding Rossmann-like Domain"/>
    <property type="match status" value="1"/>
</dbReference>
<dbReference type="InterPro" id="IPR014026">
    <property type="entry name" value="UDP-Glc/GDP-Man_DH_dimer"/>
</dbReference>
<dbReference type="GO" id="GO:0016616">
    <property type="term" value="F:oxidoreductase activity, acting on the CH-OH group of donors, NAD or NADP as acceptor"/>
    <property type="evidence" value="ECO:0007669"/>
    <property type="project" value="InterPro"/>
</dbReference>
<evidence type="ECO:0000256" key="1">
    <source>
        <dbReference type="ARBA" id="ARBA00006601"/>
    </source>
</evidence>
<dbReference type="InterPro" id="IPR001732">
    <property type="entry name" value="UDP-Glc/GDP-Man_DH_N"/>
</dbReference>
<comment type="caution">
    <text evidence="4">The sequence shown here is derived from an EMBL/GenBank/DDBJ whole genome shotgun (WGS) entry which is preliminary data.</text>
</comment>
<proteinExistence type="inferred from homology"/>
<dbReference type="InterPro" id="IPR008927">
    <property type="entry name" value="6-PGluconate_DH-like_C_sf"/>
</dbReference>
<accession>A0A0G1C2E6</accession>
<dbReference type="PANTHER" id="PTHR43750">
    <property type="entry name" value="UDP-GLUCOSE 6-DEHYDROGENASE TUAD"/>
    <property type="match status" value="1"/>
</dbReference>
<dbReference type="SUPFAM" id="SSF48179">
    <property type="entry name" value="6-phosphogluconate dehydrogenase C-terminal domain-like"/>
    <property type="match status" value="1"/>
</dbReference>
<gene>
    <name evidence="4" type="ORF">UV07_C0022G0018</name>
</gene>
<organism evidence="4 5">
    <name type="scientific">Candidatus Azambacteria bacterium GW2011_GWB1_42_17</name>
    <dbReference type="NCBI Taxonomy" id="1618615"/>
    <lineage>
        <taxon>Bacteria</taxon>
        <taxon>Candidatus Azamiibacteriota</taxon>
    </lineage>
</organism>
<dbReference type="Pfam" id="PF00984">
    <property type="entry name" value="UDPG_MGDP_dh"/>
    <property type="match status" value="1"/>
</dbReference>
<evidence type="ECO:0000313" key="5">
    <source>
        <dbReference type="Proteomes" id="UP000033986"/>
    </source>
</evidence>
<sequence length="291" mass="32274">AEKKDLKIGIIGIGVLGSVVEKFFKEKGHQVYCYDKFKKVGDTIGIGSIEEVNQADAIFICVPTPCDANRECDTSIVEEAIGYITGTQKIIIIKSTVIPGTTDRLQQKYPKNLLLFNPEFLTASRAYTDFINPVYQIVGYTPRSETKARDILGILPRARFNWVIPAIDAEAYKYFRNCFLPTKNSFCGEFLNLCRKAGINFDNIIKIAGHDPWIGPVHLDPTQDGHEGWKGLCLLKDTEALFNWAKKRGVNLSVLGAAIDYNSEKLASQGIGAAIDYNSEKLASQGIKKDS</sequence>
<dbReference type="Pfam" id="PF03721">
    <property type="entry name" value="UDPG_MGDP_dh_N"/>
    <property type="match status" value="1"/>
</dbReference>
<evidence type="ECO:0000259" key="2">
    <source>
        <dbReference type="Pfam" id="PF00984"/>
    </source>
</evidence>
<feature type="domain" description="UDP-glucose/GDP-mannose dehydrogenase N-terminal" evidence="3">
    <location>
        <begin position="50"/>
        <end position="146"/>
    </location>
</feature>
<evidence type="ECO:0000259" key="3">
    <source>
        <dbReference type="Pfam" id="PF03721"/>
    </source>
</evidence>
<dbReference type="Proteomes" id="UP000033986">
    <property type="component" value="Unassembled WGS sequence"/>
</dbReference>
<dbReference type="SUPFAM" id="SSF51735">
    <property type="entry name" value="NAD(P)-binding Rossmann-fold domains"/>
    <property type="match status" value="1"/>
</dbReference>
<evidence type="ECO:0000313" key="4">
    <source>
        <dbReference type="EMBL" id="KKS43823.1"/>
    </source>
</evidence>
<feature type="domain" description="UDP-glucose/GDP-mannose dehydrogenase dimerisation" evidence="2">
    <location>
        <begin position="169"/>
        <end position="263"/>
    </location>
</feature>
<dbReference type="InterPro" id="IPR036291">
    <property type="entry name" value="NAD(P)-bd_dom_sf"/>
</dbReference>
<dbReference type="InterPro" id="IPR013328">
    <property type="entry name" value="6PGD_dom2"/>
</dbReference>
<feature type="non-terminal residue" evidence="4">
    <location>
        <position position="1"/>
    </location>
</feature>
<protein>
    <submittedName>
        <fullName evidence="4">UDP-glucose dehydrogenase</fullName>
    </submittedName>
</protein>
<dbReference type="Gene3D" id="1.10.1040.10">
    <property type="entry name" value="N-(1-d-carboxylethyl)-l-norvaline Dehydrogenase, domain 2"/>
    <property type="match status" value="1"/>
</dbReference>
<dbReference type="AlphaFoldDB" id="A0A0G1C2E6"/>
<dbReference type="GO" id="GO:0051287">
    <property type="term" value="F:NAD binding"/>
    <property type="evidence" value="ECO:0007669"/>
    <property type="project" value="InterPro"/>
</dbReference>
<dbReference type="PANTHER" id="PTHR43750:SF2">
    <property type="entry name" value="UDP-GLUCOSE 6-DEHYDROGENASE"/>
    <property type="match status" value="1"/>
</dbReference>
<name>A0A0G1C2E6_9BACT</name>
<reference evidence="4 5" key="1">
    <citation type="journal article" date="2015" name="Nature">
        <title>rRNA introns, odd ribosomes, and small enigmatic genomes across a large radiation of phyla.</title>
        <authorList>
            <person name="Brown C.T."/>
            <person name="Hug L.A."/>
            <person name="Thomas B.C."/>
            <person name="Sharon I."/>
            <person name="Castelle C.J."/>
            <person name="Singh A."/>
            <person name="Wilkins M.J."/>
            <person name="Williams K.H."/>
            <person name="Banfield J.F."/>
        </authorList>
    </citation>
    <scope>NUCLEOTIDE SEQUENCE [LARGE SCALE GENOMIC DNA]</scope>
</reference>
<comment type="similarity">
    <text evidence="1">Belongs to the UDP-glucose/GDP-mannose dehydrogenase family.</text>
</comment>